<keyword evidence="2" id="KW-1185">Reference proteome</keyword>
<dbReference type="Proteomes" id="UP000054107">
    <property type="component" value="Unassembled WGS sequence"/>
</dbReference>
<organism evidence="1 2">
    <name type="scientific">Parasitella parasitica</name>
    <dbReference type="NCBI Taxonomy" id="35722"/>
    <lineage>
        <taxon>Eukaryota</taxon>
        <taxon>Fungi</taxon>
        <taxon>Fungi incertae sedis</taxon>
        <taxon>Mucoromycota</taxon>
        <taxon>Mucoromycotina</taxon>
        <taxon>Mucoromycetes</taxon>
        <taxon>Mucorales</taxon>
        <taxon>Mucorineae</taxon>
        <taxon>Mucoraceae</taxon>
        <taxon>Parasitella</taxon>
    </lineage>
</organism>
<feature type="non-terminal residue" evidence="1">
    <location>
        <position position="1"/>
    </location>
</feature>
<proteinExistence type="predicted"/>
<gene>
    <name evidence="1" type="primary">PARPA_01888.1 scaffold 1803</name>
</gene>
<accession>A0A0B7MTW1</accession>
<sequence>RVCRRIFDRVQALNDNIDENTAGAANAARKLSNSMQLEPPILVSVLLRYMIILYHLGEVPYPQEVMLAGITHAFDFAPPQPISARSRLVHEMEAHSVLAQRLIRHLFKIGLLILQE</sequence>
<evidence type="ECO:0000313" key="2">
    <source>
        <dbReference type="Proteomes" id="UP000054107"/>
    </source>
</evidence>
<evidence type="ECO:0000313" key="1">
    <source>
        <dbReference type="EMBL" id="CEP08552.1"/>
    </source>
</evidence>
<protein>
    <submittedName>
        <fullName evidence="1">Uncharacterized protein</fullName>
    </submittedName>
</protein>
<reference evidence="1 2" key="1">
    <citation type="submission" date="2014-09" db="EMBL/GenBank/DDBJ databases">
        <authorList>
            <person name="Ellenberger Sabrina"/>
        </authorList>
    </citation>
    <scope>NUCLEOTIDE SEQUENCE [LARGE SCALE GENOMIC DNA]</scope>
    <source>
        <strain evidence="1 2">CBS 412.66</strain>
    </source>
</reference>
<dbReference type="EMBL" id="LN719718">
    <property type="protein sequence ID" value="CEP08552.1"/>
    <property type="molecule type" value="Genomic_DNA"/>
</dbReference>
<dbReference type="AlphaFoldDB" id="A0A0B7MTW1"/>
<name>A0A0B7MTW1_9FUNG</name>